<accession>A0A3R8Q9M8</accession>
<comment type="caution">
    <text evidence="6">The sequence shown here is derived from an EMBL/GenBank/DDBJ whole genome shotgun (WGS) entry which is preliminary data.</text>
</comment>
<keyword evidence="2" id="KW-0808">Transferase</keyword>
<dbReference type="EMBL" id="PDES01000011">
    <property type="protein sequence ID" value="RRQ83798.1"/>
    <property type="molecule type" value="Genomic_DNA"/>
</dbReference>
<evidence type="ECO:0000256" key="4">
    <source>
        <dbReference type="SAM" id="MobiDB-lite"/>
    </source>
</evidence>
<dbReference type="Proteomes" id="UP000276379">
    <property type="component" value="Unassembled WGS sequence"/>
</dbReference>
<name>A0A3R8Q9M8_9ACTN</name>
<feature type="compositionally biased region" description="Basic and acidic residues" evidence="4">
    <location>
        <begin position="216"/>
        <end position="242"/>
    </location>
</feature>
<sequence length="320" mass="34614">MGTSTERLIEGLRRFNDAHPWDHNAHYHPWLLRQLPRRSGRALDVGCGAGELARLLAGRVERVEAVDSDPEILARAREHAGAAANVRYTLAAAPEGLPPGPYDVITCVAVLHHLPFAETLTRFRAQLAPGGTLVVVGCARDEDVRGVLSVPLNALFGWVKNRGRAATERPVGMTAPVKGPEMDFSEIAGQARRLLPGVRLRRGFFWRYTLVWRAPREGEPGGQEADRVAGEEAARVDRRGGREAPVAGQQGEEGPAGGADRRRADLRAEHREGADERAARRTARAGGQEGAAEGEGDAVDQRLPDAEQSGGQGRADRRAQ</sequence>
<dbReference type="SUPFAM" id="SSF53335">
    <property type="entry name" value="S-adenosyl-L-methionine-dependent methyltransferases"/>
    <property type="match status" value="1"/>
</dbReference>
<reference evidence="6 7" key="1">
    <citation type="submission" date="2017-10" db="EMBL/GenBank/DDBJ databases">
        <title>Draft genome of actinobacteria isolated from guarana (Paullinia cupana (Mart.) Ducke.</title>
        <authorList>
            <person name="Siqueira K.A."/>
            <person name="Liotti R.G."/>
            <person name="Mendes T.A."/>
            <person name="Soares M.A."/>
        </authorList>
    </citation>
    <scope>NUCLEOTIDE SEQUENCE [LARGE SCALE GENOMIC DNA]</scope>
    <source>
        <strain evidence="6 7">199</strain>
    </source>
</reference>
<dbReference type="AlphaFoldDB" id="A0A3R8Q9M8"/>
<dbReference type="CDD" id="cd02440">
    <property type="entry name" value="AdoMet_MTases"/>
    <property type="match status" value="1"/>
</dbReference>
<organism evidence="6 7">
    <name type="scientific">Streptomyces griseofuscus</name>
    <dbReference type="NCBI Taxonomy" id="146922"/>
    <lineage>
        <taxon>Bacteria</taxon>
        <taxon>Bacillati</taxon>
        <taxon>Actinomycetota</taxon>
        <taxon>Actinomycetes</taxon>
        <taxon>Kitasatosporales</taxon>
        <taxon>Streptomycetaceae</taxon>
        <taxon>Streptomyces</taxon>
    </lineage>
</organism>
<dbReference type="GO" id="GO:0008168">
    <property type="term" value="F:methyltransferase activity"/>
    <property type="evidence" value="ECO:0007669"/>
    <property type="project" value="UniProtKB-KW"/>
</dbReference>
<dbReference type="InterPro" id="IPR029063">
    <property type="entry name" value="SAM-dependent_MTases_sf"/>
</dbReference>
<dbReference type="Pfam" id="PF13649">
    <property type="entry name" value="Methyltransf_25"/>
    <property type="match status" value="1"/>
</dbReference>
<protein>
    <recommendedName>
        <fullName evidence="5">Methyltransferase domain-containing protein</fullName>
    </recommendedName>
</protein>
<evidence type="ECO:0000313" key="7">
    <source>
        <dbReference type="Proteomes" id="UP000276379"/>
    </source>
</evidence>
<keyword evidence="7" id="KW-1185">Reference proteome</keyword>
<feature type="domain" description="Methyltransferase" evidence="5">
    <location>
        <begin position="43"/>
        <end position="131"/>
    </location>
</feature>
<keyword evidence="1" id="KW-0489">Methyltransferase</keyword>
<feature type="region of interest" description="Disordered" evidence="4">
    <location>
        <begin position="216"/>
        <end position="320"/>
    </location>
</feature>
<keyword evidence="3" id="KW-0949">S-adenosyl-L-methionine</keyword>
<evidence type="ECO:0000259" key="5">
    <source>
        <dbReference type="Pfam" id="PF13649"/>
    </source>
</evidence>
<evidence type="ECO:0000313" key="6">
    <source>
        <dbReference type="EMBL" id="RRQ83798.1"/>
    </source>
</evidence>
<dbReference type="Gene3D" id="3.40.50.150">
    <property type="entry name" value="Vaccinia Virus protein VP39"/>
    <property type="match status" value="1"/>
</dbReference>
<evidence type="ECO:0000256" key="3">
    <source>
        <dbReference type="ARBA" id="ARBA00022691"/>
    </source>
</evidence>
<dbReference type="GO" id="GO:0032259">
    <property type="term" value="P:methylation"/>
    <property type="evidence" value="ECO:0007669"/>
    <property type="project" value="UniProtKB-KW"/>
</dbReference>
<gene>
    <name evidence="6" type="ORF">CQW44_24605</name>
</gene>
<proteinExistence type="predicted"/>
<dbReference type="PANTHER" id="PTHR43464">
    <property type="entry name" value="METHYLTRANSFERASE"/>
    <property type="match status" value="1"/>
</dbReference>
<evidence type="ECO:0000256" key="1">
    <source>
        <dbReference type="ARBA" id="ARBA00022603"/>
    </source>
</evidence>
<evidence type="ECO:0000256" key="2">
    <source>
        <dbReference type="ARBA" id="ARBA00022679"/>
    </source>
</evidence>
<feature type="compositionally biased region" description="Basic and acidic residues" evidence="4">
    <location>
        <begin position="259"/>
        <end position="279"/>
    </location>
</feature>
<dbReference type="PANTHER" id="PTHR43464:SF19">
    <property type="entry name" value="UBIQUINONE BIOSYNTHESIS O-METHYLTRANSFERASE, MITOCHONDRIAL"/>
    <property type="match status" value="1"/>
</dbReference>
<dbReference type="InterPro" id="IPR041698">
    <property type="entry name" value="Methyltransf_25"/>
</dbReference>